<keyword evidence="4" id="KW-1185">Reference proteome</keyword>
<accession>A0A1M5YNP9</accession>
<dbReference type="RefSeq" id="WP_072983024.1">
    <property type="nucleotide sequence ID" value="NZ_FQXT01000004.1"/>
</dbReference>
<gene>
    <name evidence="1" type="ORF">DSM01_1464</name>
    <name evidence="2" type="ORF">SAMN04487999_2188</name>
</gene>
<dbReference type="STRING" id="573501.SAMN04487999_2188"/>
<reference evidence="3" key="2">
    <citation type="submission" date="2016-11" db="EMBL/GenBank/DDBJ databases">
        <authorList>
            <person name="Varghese N."/>
            <person name="Submissions S."/>
        </authorList>
    </citation>
    <scope>NUCLEOTIDE SEQUENCE [LARGE SCALE GENOMIC DNA]</scope>
    <source>
        <strain evidence="3">DSM 19859</strain>
    </source>
</reference>
<dbReference type="Proteomes" id="UP000290037">
    <property type="component" value="Unassembled WGS sequence"/>
</dbReference>
<dbReference type="EMBL" id="QOVN01000003">
    <property type="protein sequence ID" value="RXG29366.1"/>
    <property type="molecule type" value="Genomic_DNA"/>
</dbReference>
<dbReference type="Proteomes" id="UP000184240">
    <property type="component" value="Unassembled WGS sequence"/>
</dbReference>
<evidence type="ECO:0000313" key="2">
    <source>
        <dbReference type="EMBL" id="SHI13745.1"/>
    </source>
</evidence>
<evidence type="ECO:0000313" key="4">
    <source>
        <dbReference type="Proteomes" id="UP000290037"/>
    </source>
</evidence>
<reference evidence="1 4" key="3">
    <citation type="submission" date="2018-07" db="EMBL/GenBank/DDBJ databases">
        <title>Leeuwenhoekiella genomics.</title>
        <authorList>
            <person name="Tahon G."/>
            <person name="Willems A."/>
        </authorList>
    </citation>
    <scope>NUCLEOTIDE SEQUENCE [LARGE SCALE GENOMIC DNA]</scope>
    <source>
        <strain evidence="1 4">LMG 24856</strain>
    </source>
</reference>
<sequence length="113" mass="13109">MNSGSNLLDQVRKEKLFYALVFQLNKDFERAGLEAEFDTAFENQQLLRNLQAALYNLVVSDFESYLTLLYAIDVSEAKIKALPDCEVHQLAEFVSVLILEREFKKVQFKNRTL</sequence>
<organism evidence="2 3">
    <name type="scientific">Leeuwenhoekiella palythoae</name>
    <dbReference type="NCBI Taxonomy" id="573501"/>
    <lineage>
        <taxon>Bacteria</taxon>
        <taxon>Pseudomonadati</taxon>
        <taxon>Bacteroidota</taxon>
        <taxon>Flavobacteriia</taxon>
        <taxon>Flavobacteriales</taxon>
        <taxon>Flavobacteriaceae</taxon>
        <taxon>Leeuwenhoekiella</taxon>
    </lineage>
</organism>
<dbReference type="EMBL" id="FQXT01000004">
    <property type="protein sequence ID" value="SHI13745.1"/>
    <property type="molecule type" value="Genomic_DNA"/>
</dbReference>
<protein>
    <submittedName>
        <fullName evidence="2">Uncharacterized protein</fullName>
    </submittedName>
</protein>
<evidence type="ECO:0000313" key="1">
    <source>
        <dbReference type="EMBL" id="RXG29366.1"/>
    </source>
</evidence>
<proteinExistence type="predicted"/>
<dbReference type="OrthoDB" id="1120195at2"/>
<reference evidence="2" key="1">
    <citation type="submission" date="2016-11" db="EMBL/GenBank/DDBJ databases">
        <authorList>
            <person name="Jaros S."/>
            <person name="Januszkiewicz K."/>
            <person name="Wedrychowicz H."/>
        </authorList>
    </citation>
    <scope>NUCLEOTIDE SEQUENCE [LARGE SCALE GENOMIC DNA]</scope>
    <source>
        <strain evidence="2">DSM 19859</strain>
    </source>
</reference>
<name>A0A1M5YNP9_9FLAO</name>
<dbReference type="AlphaFoldDB" id="A0A1M5YNP9"/>
<evidence type="ECO:0000313" key="3">
    <source>
        <dbReference type="Proteomes" id="UP000184240"/>
    </source>
</evidence>